<dbReference type="InterPro" id="IPR000843">
    <property type="entry name" value="HTH_LacI"/>
</dbReference>
<dbReference type="PROSITE" id="PS50932">
    <property type="entry name" value="HTH_LACI_2"/>
    <property type="match status" value="1"/>
</dbReference>
<evidence type="ECO:0000313" key="8">
    <source>
        <dbReference type="Proteomes" id="UP000051739"/>
    </source>
</evidence>
<dbReference type="CDD" id="cd01392">
    <property type="entry name" value="HTH_LacI"/>
    <property type="match status" value="1"/>
</dbReference>
<name>A0A0R1VCZ1_9LACO</name>
<evidence type="ECO:0000256" key="3">
    <source>
        <dbReference type="ARBA" id="ARBA00023125"/>
    </source>
</evidence>
<dbReference type="PANTHER" id="PTHR30146">
    <property type="entry name" value="LACI-RELATED TRANSCRIPTIONAL REPRESSOR"/>
    <property type="match status" value="1"/>
</dbReference>
<dbReference type="PRINTS" id="PR00036">
    <property type="entry name" value="HTHLACI"/>
</dbReference>
<keyword evidence="4" id="KW-0804">Transcription</keyword>
<dbReference type="InterPro" id="IPR010982">
    <property type="entry name" value="Lambda_DNA-bd_dom_sf"/>
</dbReference>
<feature type="domain" description="HTH cro/C1-type" evidence="6">
    <location>
        <begin position="5"/>
        <end position="47"/>
    </location>
</feature>
<proteinExistence type="predicted"/>
<evidence type="ECO:0000256" key="2">
    <source>
        <dbReference type="ARBA" id="ARBA00023015"/>
    </source>
</evidence>
<dbReference type="GO" id="GO:0000976">
    <property type="term" value="F:transcription cis-regulatory region binding"/>
    <property type="evidence" value="ECO:0007669"/>
    <property type="project" value="TreeGrafter"/>
</dbReference>
<dbReference type="PATRIC" id="fig|1423749.3.peg.907"/>
<dbReference type="SUPFAM" id="SSF53822">
    <property type="entry name" value="Periplasmic binding protein-like I"/>
    <property type="match status" value="1"/>
</dbReference>
<evidence type="ECO:0000259" key="5">
    <source>
        <dbReference type="PROSITE" id="PS50932"/>
    </source>
</evidence>
<dbReference type="Gene3D" id="3.40.50.2300">
    <property type="match status" value="2"/>
</dbReference>
<dbReference type="Proteomes" id="UP000051739">
    <property type="component" value="Unassembled WGS sequence"/>
</dbReference>
<dbReference type="PANTHER" id="PTHR30146:SF95">
    <property type="entry name" value="RIBOSE OPERON REPRESSOR"/>
    <property type="match status" value="1"/>
</dbReference>
<evidence type="ECO:0000256" key="4">
    <source>
        <dbReference type="ARBA" id="ARBA00023163"/>
    </source>
</evidence>
<dbReference type="RefSeq" id="WP_056937803.1">
    <property type="nucleotide sequence ID" value="NZ_AZFN01000022.1"/>
</dbReference>
<dbReference type="InterPro" id="IPR028082">
    <property type="entry name" value="Peripla_BP_I"/>
</dbReference>
<evidence type="ECO:0000313" key="7">
    <source>
        <dbReference type="EMBL" id="KRM00950.1"/>
    </source>
</evidence>
<protein>
    <submittedName>
        <fullName evidence="7">Ribose operon repressor</fullName>
    </submittedName>
</protein>
<organism evidence="7 8">
    <name type="scientific">Limosilactobacillus gastricus DSM 16045</name>
    <dbReference type="NCBI Taxonomy" id="1423749"/>
    <lineage>
        <taxon>Bacteria</taxon>
        <taxon>Bacillati</taxon>
        <taxon>Bacillota</taxon>
        <taxon>Bacilli</taxon>
        <taxon>Lactobacillales</taxon>
        <taxon>Lactobacillaceae</taxon>
        <taxon>Limosilactobacillus</taxon>
    </lineage>
</organism>
<dbReference type="Pfam" id="PF00356">
    <property type="entry name" value="LacI"/>
    <property type="match status" value="1"/>
</dbReference>
<dbReference type="EMBL" id="AZFN01000022">
    <property type="protein sequence ID" value="KRM00950.1"/>
    <property type="molecule type" value="Genomic_DNA"/>
</dbReference>
<dbReference type="SUPFAM" id="SSF47413">
    <property type="entry name" value="lambda repressor-like DNA-binding domains"/>
    <property type="match status" value="1"/>
</dbReference>
<keyword evidence="2" id="KW-0805">Transcription regulation</keyword>
<dbReference type="PROSITE" id="PS00356">
    <property type="entry name" value="HTH_LACI_1"/>
    <property type="match status" value="1"/>
</dbReference>
<keyword evidence="3" id="KW-0238">DNA-binding</keyword>
<dbReference type="InterPro" id="IPR001761">
    <property type="entry name" value="Peripla_BP/Lac1_sug-bd_dom"/>
</dbReference>
<feature type="domain" description="HTH lacI-type" evidence="5">
    <location>
        <begin position="3"/>
        <end position="57"/>
    </location>
</feature>
<dbReference type="GO" id="GO:0003700">
    <property type="term" value="F:DNA-binding transcription factor activity"/>
    <property type="evidence" value="ECO:0007669"/>
    <property type="project" value="TreeGrafter"/>
</dbReference>
<dbReference type="AlphaFoldDB" id="A0A0R1VCZ1"/>
<keyword evidence="8" id="KW-1185">Reference proteome</keyword>
<reference evidence="7 8" key="1">
    <citation type="journal article" date="2015" name="Genome Announc.">
        <title>Expanding the biotechnology potential of lactobacilli through comparative genomics of 213 strains and associated genera.</title>
        <authorList>
            <person name="Sun Z."/>
            <person name="Harris H.M."/>
            <person name="McCann A."/>
            <person name="Guo C."/>
            <person name="Argimon S."/>
            <person name="Zhang W."/>
            <person name="Yang X."/>
            <person name="Jeffery I.B."/>
            <person name="Cooney J.C."/>
            <person name="Kagawa T.F."/>
            <person name="Liu W."/>
            <person name="Song Y."/>
            <person name="Salvetti E."/>
            <person name="Wrobel A."/>
            <person name="Rasinkangas P."/>
            <person name="Parkhill J."/>
            <person name="Rea M.C."/>
            <person name="O'Sullivan O."/>
            <person name="Ritari J."/>
            <person name="Douillard F.P."/>
            <person name="Paul Ross R."/>
            <person name="Yang R."/>
            <person name="Briner A.E."/>
            <person name="Felis G.E."/>
            <person name="de Vos W.M."/>
            <person name="Barrangou R."/>
            <person name="Klaenhammer T.R."/>
            <person name="Caufield P.W."/>
            <person name="Cui Y."/>
            <person name="Zhang H."/>
            <person name="O'Toole P.W."/>
        </authorList>
    </citation>
    <scope>NUCLEOTIDE SEQUENCE [LARGE SCALE GENOMIC DNA]</scope>
    <source>
        <strain evidence="7 8">DSM 16045</strain>
    </source>
</reference>
<dbReference type="SMART" id="SM00354">
    <property type="entry name" value="HTH_LACI"/>
    <property type="match status" value="1"/>
</dbReference>
<dbReference type="Gene3D" id="1.10.260.40">
    <property type="entry name" value="lambda repressor-like DNA-binding domains"/>
    <property type="match status" value="1"/>
</dbReference>
<comment type="caution">
    <text evidence="7">The sequence shown here is derived from an EMBL/GenBank/DDBJ whole genome shotgun (WGS) entry which is preliminary data.</text>
</comment>
<evidence type="ECO:0000259" key="6">
    <source>
        <dbReference type="PROSITE" id="PS50943"/>
    </source>
</evidence>
<keyword evidence="1" id="KW-0678">Repressor</keyword>
<dbReference type="InterPro" id="IPR001387">
    <property type="entry name" value="Cro/C1-type_HTH"/>
</dbReference>
<gene>
    <name evidence="7" type="ORF">FC60_GL000898</name>
</gene>
<dbReference type="PROSITE" id="PS50943">
    <property type="entry name" value="HTH_CROC1"/>
    <property type="match status" value="1"/>
</dbReference>
<dbReference type="CDD" id="cd06291">
    <property type="entry name" value="PBP1_Qymf-like"/>
    <property type="match status" value="1"/>
</dbReference>
<sequence length="315" mass="34887">MVAKLSDVARLAGVSVTTVSRVINNYSSLSEKTIQKVHAAMRELNYQPNALARAMQGKGSKFVGLILPNLTNPFYAELSNEIEYQLFQRGYKTIIASSAENEAIEHEYLAMLSANQVDGIISSSHNLAIKEYQQLSAPIVSFDRRLAETIPTVTSDNYQGGQLAAQYLADHGCQKIAVLIDEDRSYSPTVNRLQGAVDYLTQVHLQADPLDVNDLDLRAVFPGEYDGVVAPNDLLAMQIIEVFKTANRQLGRDCWIVGYDGSQLIQKLAPQLPTIVQPSHQLAMRLIEILMHQIQGLPIEPELMNPLPVYLHSGE</sequence>
<dbReference type="Pfam" id="PF00532">
    <property type="entry name" value="Peripla_BP_1"/>
    <property type="match status" value="1"/>
</dbReference>
<evidence type="ECO:0000256" key="1">
    <source>
        <dbReference type="ARBA" id="ARBA00022491"/>
    </source>
</evidence>
<accession>A0A0R1VCZ1</accession>